<sequence>MERGAILRKEAVNVLSFMLRQEGCGIPTVCRADIRPACNLVRYHTSGLRQHANINYQAECDAIKLRSDHNAGLWIRSLEMQRVQ</sequence>
<gene>
    <name evidence="1" type="ORF">TASK_LOCUS4095</name>
</gene>
<evidence type="ECO:0000313" key="2">
    <source>
        <dbReference type="Proteomes" id="UP000282613"/>
    </source>
</evidence>
<accession>A0A0R3W2M4</accession>
<proteinExistence type="predicted"/>
<name>A0A0R3W2M4_TAEAS</name>
<keyword evidence="2" id="KW-1185">Reference proteome</keyword>
<reference evidence="1 2" key="2">
    <citation type="submission" date="2018-11" db="EMBL/GenBank/DDBJ databases">
        <authorList>
            <consortium name="Pathogen Informatics"/>
        </authorList>
    </citation>
    <scope>NUCLEOTIDE SEQUENCE [LARGE SCALE GENOMIC DNA]</scope>
</reference>
<reference evidence="3" key="1">
    <citation type="submission" date="2017-02" db="UniProtKB">
        <authorList>
            <consortium name="WormBaseParasite"/>
        </authorList>
    </citation>
    <scope>IDENTIFICATION</scope>
</reference>
<protein>
    <submittedName>
        <fullName evidence="3">RNase H domain-containing protein</fullName>
    </submittedName>
</protein>
<dbReference type="Proteomes" id="UP000282613">
    <property type="component" value="Unassembled WGS sequence"/>
</dbReference>
<evidence type="ECO:0000313" key="3">
    <source>
        <dbReference type="WBParaSite" id="TASK_0000409401-mRNA-1"/>
    </source>
</evidence>
<organism evidence="3">
    <name type="scientific">Taenia asiatica</name>
    <name type="common">Asian tapeworm</name>
    <dbReference type="NCBI Taxonomy" id="60517"/>
    <lineage>
        <taxon>Eukaryota</taxon>
        <taxon>Metazoa</taxon>
        <taxon>Spiralia</taxon>
        <taxon>Lophotrochozoa</taxon>
        <taxon>Platyhelminthes</taxon>
        <taxon>Cestoda</taxon>
        <taxon>Eucestoda</taxon>
        <taxon>Cyclophyllidea</taxon>
        <taxon>Taeniidae</taxon>
        <taxon>Taenia</taxon>
    </lineage>
</organism>
<dbReference type="EMBL" id="UYRS01018328">
    <property type="protein sequence ID" value="VDK32855.1"/>
    <property type="molecule type" value="Genomic_DNA"/>
</dbReference>
<dbReference type="WBParaSite" id="TASK_0000409401-mRNA-1">
    <property type="protein sequence ID" value="TASK_0000409401-mRNA-1"/>
    <property type="gene ID" value="TASK_0000409401"/>
</dbReference>
<dbReference type="AlphaFoldDB" id="A0A0R3W2M4"/>
<evidence type="ECO:0000313" key="1">
    <source>
        <dbReference type="EMBL" id="VDK32855.1"/>
    </source>
</evidence>